<sequence>ATALTANRVHPFSHQGSGVESVTDR</sequence>
<evidence type="ECO:0000313" key="2">
    <source>
        <dbReference type="EMBL" id="SVC50636.1"/>
    </source>
</evidence>
<feature type="non-terminal residue" evidence="2">
    <location>
        <position position="1"/>
    </location>
</feature>
<evidence type="ECO:0000256" key="1">
    <source>
        <dbReference type="SAM" id="MobiDB-lite"/>
    </source>
</evidence>
<organism evidence="2">
    <name type="scientific">marine metagenome</name>
    <dbReference type="NCBI Taxonomy" id="408172"/>
    <lineage>
        <taxon>unclassified sequences</taxon>
        <taxon>metagenomes</taxon>
        <taxon>ecological metagenomes</taxon>
    </lineage>
</organism>
<feature type="region of interest" description="Disordered" evidence="1">
    <location>
        <begin position="1"/>
        <end position="25"/>
    </location>
</feature>
<proteinExistence type="predicted"/>
<reference evidence="2" key="1">
    <citation type="submission" date="2018-05" db="EMBL/GenBank/DDBJ databases">
        <authorList>
            <person name="Lanie J.A."/>
            <person name="Ng W.-L."/>
            <person name="Kazmierczak K.M."/>
            <person name="Andrzejewski T.M."/>
            <person name="Davidsen T.M."/>
            <person name="Wayne K.J."/>
            <person name="Tettelin H."/>
            <person name="Glass J.I."/>
            <person name="Rusch D."/>
            <person name="Podicherti R."/>
            <person name="Tsui H.-C.T."/>
            <person name="Winkler M.E."/>
        </authorList>
    </citation>
    <scope>NUCLEOTIDE SEQUENCE</scope>
</reference>
<accession>A0A382MPI9</accession>
<gene>
    <name evidence="2" type="ORF">METZ01_LOCUS303490</name>
</gene>
<dbReference type="EMBL" id="UINC01094954">
    <property type="protein sequence ID" value="SVC50636.1"/>
    <property type="molecule type" value="Genomic_DNA"/>
</dbReference>
<name>A0A382MPI9_9ZZZZ</name>
<protein>
    <submittedName>
        <fullName evidence="2">Uncharacterized protein</fullName>
    </submittedName>
</protein>
<dbReference type="AlphaFoldDB" id="A0A382MPI9"/>
<feature type="compositionally biased region" description="Polar residues" evidence="1">
    <location>
        <begin position="14"/>
        <end position="25"/>
    </location>
</feature>